<reference evidence="2" key="2">
    <citation type="submission" date="2015-06" db="UniProtKB">
        <authorList>
            <consortium name="EnsemblPlants"/>
        </authorList>
    </citation>
    <scope>IDENTIFICATION</scope>
    <source>
        <strain evidence="2">cv. Heinz 1706</strain>
    </source>
</reference>
<accession>K4D8S4</accession>
<dbReference type="Gramene" id="Solyc11g051140.1.1">
    <property type="protein sequence ID" value="Solyc11g051140.1.1"/>
    <property type="gene ID" value="Solyc11g051140.1"/>
</dbReference>
<dbReference type="PaxDb" id="4081-Solyc11g051140.1.1"/>
<reference evidence="2" key="1">
    <citation type="journal article" date="2012" name="Nature">
        <title>The tomato genome sequence provides insights into fleshy fruit evolution.</title>
        <authorList>
            <consortium name="Tomato Genome Consortium"/>
        </authorList>
    </citation>
    <scope>NUCLEOTIDE SEQUENCE [LARGE SCALE GENOMIC DNA]</scope>
    <source>
        <strain evidence="2">cv. Heinz 1706</strain>
    </source>
</reference>
<dbReference type="InParanoid" id="K4D8S4"/>
<dbReference type="AlphaFoldDB" id="K4D8S4"/>
<organism evidence="2">
    <name type="scientific">Solanum lycopersicum</name>
    <name type="common">Tomato</name>
    <name type="synonym">Lycopersicon esculentum</name>
    <dbReference type="NCBI Taxonomy" id="4081"/>
    <lineage>
        <taxon>Eukaryota</taxon>
        <taxon>Viridiplantae</taxon>
        <taxon>Streptophyta</taxon>
        <taxon>Embryophyta</taxon>
        <taxon>Tracheophyta</taxon>
        <taxon>Spermatophyta</taxon>
        <taxon>Magnoliopsida</taxon>
        <taxon>eudicotyledons</taxon>
        <taxon>Gunneridae</taxon>
        <taxon>Pentapetalae</taxon>
        <taxon>asterids</taxon>
        <taxon>lamiids</taxon>
        <taxon>Solanales</taxon>
        <taxon>Solanaceae</taxon>
        <taxon>Solanoideae</taxon>
        <taxon>Solaneae</taxon>
        <taxon>Solanum</taxon>
        <taxon>Solanum subgen. Lycopersicon</taxon>
    </lineage>
</organism>
<dbReference type="HOGENOM" id="CLU_2324736_0_0_1"/>
<name>K4D8S4_SOLLC</name>
<keyword evidence="3" id="KW-1185">Reference proteome</keyword>
<dbReference type="EnsemblPlants" id="Solyc11g051140.1.1">
    <property type="protein sequence ID" value="Solyc11g051140.1.1"/>
    <property type="gene ID" value="Solyc11g051140.1"/>
</dbReference>
<evidence type="ECO:0000256" key="1">
    <source>
        <dbReference type="SAM" id="MobiDB-lite"/>
    </source>
</evidence>
<sequence length="99" mass="11316">MYTLSFYVSLMKFNGIFKKMYGVNMHVVKKKLSITSKMIARAKIETVSNNESTHVPKQSSISINIPDRSKIYKKKSSSTFMKNGSYSRSIEEDEDCTTT</sequence>
<protein>
    <submittedName>
        <fullName evidence="2">Uncharacterized protein</fullName>
    </submittedName>
</protein>
<evidence type="ECO:0000313" key="3">
    <source>
        <dbReference type="Proteomes" id="UP000004994"/>
    </source>
</evidence>
<dbReference type="Proteomes" id="UP000004994">
    <property type="component" value="Chromosome 11"/>
</dbReference>
<proteinExistence type="predicted"/>
<evidence type="ECO:0000313" key="2">
    <source>
        <dbReference type="EnsemblPlants" id="Solyc11g051140.1.1"/>
    </source>
</evidence>
<feature type="region of interest" description="Disordered" evidence="1">
    <location>
        <begin position="80"/>
        <end position="99"/>
    </location>
</feature>